<name>A0A7Y7IK44_9MICC</name>
<dbReference type="PANTHER" id="PTHR37529:SF1">
    <property type="entry name" value="TRANSPOSASE INSG FOR INSERTION SEQUENCE ELEMENT IS4-RELATED"/>
    <property type="match status" value="1"/>
</dbReference>
<evidence type="ECO:0000313" key="3">
    <source>
        <dbReference type="EMBL" id="NVM96919.1"/>
    </source>
</evidence>
<evidence type="ECO:0000259" key="2">
    <source>
        <dbReference type="Pfam" id="PF13006"/>
    </source>
</evidence>
<dbReference type="GO" id="GO:0003677">
    <property type="term" value="F:DNA binding"/>
    <property type="evidence" value="ECO:0007669"/>
    <property type="project" value="InterPro"/>
</dbReference>
<dbReference type="NCBIfam" id="NF033592">
    <property type="entry name" value="transpos_IS4_1"/>
    <property type="match status" value="1"/>
</dbReference>
<evidence type="ECO:0000313" key="4">
    <source>
        <dbReference type="Proteomes" id="UP000543556"/>
    </source>
</evidence>
<dbReference type="GO" id="GO:0004803">
    <property type="term" value="F:transposase activity"/>
    <property type="evidence" value="ECO:0007669"/>
    <property type="project" value="InterPro"/>
</dbReference>
<feature type="domain" description="Transposase IS4-like" evidence="1">
    <location>
        <begin position="121"/>
        <end position="332"/>
    </location>
</feature>
<dbReference type="InterPro" id="IPR012337">
    <property type="entry name" value="RNaseH-like_sf"/>
</dbReference>
<dbReference type="InterPro" id="IPR024473">
    <property type="entry name" value="Transposases_IS4_N"/>
</dbReference>
<dbReference type="SUPFAM" id="SSF53098">
    <property type="entry name" value="Ribonuclease H-like"/>
    <property type="match status" value="1"/>
</dbReference>
<reference evidence="3 4" key="1">
    <citation type="submission" date="2020-02" db="EMBL/GenBank/DDBJ databases">
        <title>Genome sequence of strain AETb3-4.</title>
        <authorList>
            <person name="Gao J."/>
            <person name="Zhang X."/>
        </authorList>
    </citation>
    <scope>NUCLEOTIDE SEQUENCE [LARGE SCALE GENOMIC DNA]</scope>
    <source>
        <strain evidence="3 4">AETb3-4</strain>
    </source>
</reference>
<organism evidence="3 4">
    <name type="scientific">Arthrobacter wenxiniae</name>
    <dbReference type="NCBI Taxonomy" id="2713570"/>
    <lineage>
        <taxon>Bacteria</taxon>
        <taxon>Bacillati</taxon>
        <taxon>Actinomycetota</taxon>
        <taxon>Actinomycetes</taxon>
        <taxon>Micrococcales</taxon>
        <taxon>Micrococcaceae</taxon>
        <taxon>Arthrobacter</taxon>
    </lineage>
</organism>
<accession>A0A7Y7IK44</accession>
<dbReference type="Proteomes" id="UP000543556">
    <property type="component" value="Unassembled WGS sequence"/>
</dbReference>
<comment type="caution">
    <text evidence="3">The sequence shown here is derived from an EMBL/GenBank/DDBJ whole genome shotgun (WGS) entry which is preliminary data.</text>
</comment>
<dbReference type="Pfam" id="PF13006">
    <property type="entry name" value="Nterm_IS4"/>
    <property type="match status" value="1"/>
</dbReference>
<proteinExistence type="predicted"/>
<feature type="domain" description="Transposase IS4 N-terminal" evidence="2">
    <location>
        <begin position="9"/>
        <end position="100"/>
    </location>
</feature>
<dbReference type="InterPro" id="IPR002559">
    <property type="entry name" value="Transposase_11"/>
</dbReference>
<evidence type="ECO:0000259" key="1">
    <source>
        <dbReference type="Pfam" id="PF01609"/>
    </source>
</evidence>
<dbReference type="EMBL" id="JAAMFM010000045">
    <property type="protein sequence ID" value="NVM96919.1"/>
    <property type="molecule type" value="Genomic_DNA"/>
</dbReference>
<dbReference type="PANTHER" id="PTHR37529">
    <property type="entry name" value="TRANSPOSASE INSG FOR INSERTION SEQUENCE ELEMENT IS4-RELATED"/>
    <property type="match status" value="1"/>
</dbReference>
<dbReference type="Pfam" id="PF01609">
    <property type="entry name" value="DDE_Tnp_1"/>
    <property type="match status" value="1"/>
</dbReference>
<protein>
    <submittedName>
        <fullName evidence="3">IS4 family transposase</fullName>
    </submittedName>
</protein>
<sequence length="450" mass="48208">MVSGKVWGPAHLGELSVHLPAELVDAALEATKTRERRIRALPSRVIVYFVVALALFPELGYKSVFAKLCLGAGVLGTVSASALAQARRRIGVGPLRWIFEILRGGAPTVSGAGDWFGALLICAIDGTILSLPDTAPILARYTKQAGYHGGTGYPQARVVALIACGTRSIIDAVFGPTSIGETTQTPALLPSMGPGMIILADRNFAAAALLHRISETGAHYLVRVKNARHLPIHQSLKDGSYLSVLAGRKVRVITAAITLHTSDGDRTETYRLITTLSDPAQGTAGELMGLYHERWEIETTFREIKSTMGGGRVLRSRTVALVEQEIYALLIAEQLLRCAMTEATNAIPGLDPDRASCTIALTLARDMIVLGPATSTRPGPGWQALAGRIGDHLLANLLPPRRLRTGPRTVKRAISKYQARATKPHGPTQPARLTIEIINTTVGLTESTRP</sequence>
<dbReference type="InterPro" id="IPR047952">
    <property type="entry name" value="Transpos_IS4"/>
</dbReference>
<keyword evidence="4" id="KW-1185">Reference proteome</keyword>
<gene>
    <name evidence="3" type="ORF">G6034_18805</name>
</gene>
<dbReference type="AlphaFoldDB" id="A0A7Y7IK44"/>
<dbReference type="GO" id="GO:0006313">
    <property type="term" value="P:DNA transposition"/>
    <property type="evidence" value="ECO:0007669"/>
    <property type="project" value="InterPro"/>
</dbReference>